<dbReference type="PANTHER" id="PTHR43415">
    <property type="entry name" value="SPERMIDINE N(1)-ACETYLTRANSFERASE"/>
    <property type="match status" value="1"/>
</dbReference>
<evidence type="ECO:0000313" key="3">
    <source>
        <dbReference type="Proteomes" id="UP001595952"/>
    </source>
</evidence>
<sequence>MSLCSSTALTGAVALRSLRPGDEAAAVRWAADPEFCQAADWTPGLAARVVRRHWQALIEGQAPDFHRWGVTLYGRLVGYVDLANLTSCSGELGVAIGDRTLWGQGVATAACRLLLQEAWALGLEQVDAHVHAPNERSQALMRRLGFQAVGMGPPKPYRGSLVPVTHFLRSQEGC</sequence>
<reference evidence="3" key="1">
    <citation type="journal article" date="2019" name="Int. J. Syst. Evol. Microbiol.">
        <title>The Global Catalogue of Microorganisms (GCM) 10K type strain sequencing project: providing services to taxonomists for standard genome sequencing and annotation.</title>
        <authorList>
            <consortium name="The Broad Institute Genomics Platform"/>
            <consortium name="The Broad Institute Genome Sequencing Center for Infectious Disease"/>
            <person name="Wu L."/>
            <person name="Ma J."/>
        </authorList>
    </citation>
    <scope>NUCLEOTIDE SEQUENCE [LARGE SCALE GENOMIC DNA]</scope>
    <source>
        <strain evidence="3">CCUG 55995</strain>
    </source>
</reference>
<evidence type="ECO:0000313" key="2">
    <source>
        <dbReference type="EMBL" id="MFC4639434.1"/>
    </source>
</evidence>
<keyword evidence="2" id="KW-0808">Transferase</keyword>
<gene>
    <name evidence="2" type="ORF">ACFO0D_13925</name>
</gene>
<dbReference type="Pfam" id="PF13302">
    <property type="entry name" value="Acetyltransf_3"/>
    <property type="match status" value="1"/>
</dbReference>
<dbReference type="Proteomes" id="UP001595952">
    <property type="component" value="Unassembled WGS sequence"/>
</dbReference>
<dbReference type="EMBL" id="JBHSEI010000010">
    <property type="protein sequence ID" value="MFC4639434.1"/>
    <property type="molecule type" value="Genomic_DNA"/>
</dbReference>
<dbReference type="PROSITE" id="PS51186">
    <property type="entry name" value="GNAT"/>
    <property type="match status" value="1"/>
</dbReference>
<dbReference type="GO" id="GO:0016746">
    <property type="term" value="F:acyltransferase activity"/>
    <property type="evidence" value="ECO:0007669"/>
    <property type="project" value="UniProtKB-KW"/>
</dbReference>
<accession>A0ABV9IAS8</accession>
<feature type="domain" description="N-acetyltransferase" evidence="1">
    <location>
        <begin position="13"/>
        <end position="169"/>
    </location>
</feature>
<keyword evidence="2" id="KW-0012">Acyltransferase</keyword>
<comment type="caution">
    <text evidence="2">The sequence shown here is derived from an EMBL/GenBank/DDBJ whole genome shotgun (WGS) entry which is preliminary data.</text>
</comment>
<dbReference type="SUPFAM" id="SSF55729">
    <property type="entry name" value="Acyl-CoA N-acyltransferases (Nat)"/>
    <property type="match status" value="1"/>
</dbReference>
<organism evidence="2 3">
    <name type="scientific">Deinococcus hohokamensis</name>
    <dbReference type="NCBI Taxonomy" id="309883"/>
    <lineage>
        <taxon>Bacteria</taxon>
        <taxon>Thermotogati</taxon>
        <taxon>Deinococcota</taxon>
        <taxon>Deinococci</taxon>
        <taxon>Deinococcales</taxon>
        <taxon>Deinococcaceae</taxon>
        <taxon>Deinococcus</taxon>
    </lineage>
</organism>
<dbReference type="InterPro" id="IPR016181">
    <property type="entry name" value="Acyl_CoA_acyltransferase"/>
</dbReference>
<evidence type="ECO:0000259" key="1">
    <source>
        <dbReference type="PROSITE" id="PS51186"/>
    </source>
</evidence>
<name>A0ABV9IAS8_9DEIO</name>
<dbReference type="InterPro" id="IPR000182">
    <property type="entry name" value="GNAT_dom"/>
</dbReference>
<dbReference type="RefSeq" id="WP_380062423.1">
    <property type="nucleotide sequence ID" value="NZ_JBHSEI010000010.1"/>
</dbReference>
<protein>
    <submittedName>
        <fullName evidence="2">GNAT family N-acetyltransferase</fullName>
        <ecNumber evidence="2">2.3.-.-</ecNumber>
    </submittedName>
</protein>
<dbReference type="EC" id="2.3.-.-" evidence="2"/>
<dbReference type="PANTHER" id="PTHR43415:SF3">
    <property type="entry name" value="GNAT-FAMILY ACETYLTRANSFERASE"/>
    <property type="match status" value="1"/>
</dbReference>
<keyword evidence="3" id="KW-1185">Reference proteome</keyword>
<dbReference type="Gene3D" id="3.40.630.30">
    <property type="match status" value="1"/>
</dbReference>
<proteinExistence type="predicted"/>